<organism evidence="1 2">
    <name type="scientific">Aureobasidium melanogenum</name>
    <name type="common">Aureobasidium pullulans var. melanogenum</name>
    <dbReference type="NCBI Taxonomy" id="46634"/>
    <lineage>
        <taxon>Eukaryota</taxon>
        <taxon>Fungi</taxon>
        <taxon>Dikarya</taxon>
        <taxon>Ascomycota</taxon>
        <taxon>Pezizomycotina</taxon>
        <taxon>Dothideomycetes</taxon>
        <taxon>Dothideomycetidae</taxon>
        <taxon>Dothideales</taxon>
        <taxon>Saccotheciaceae</taxon>
        <taxon>Aureobasidium</taxon>
    </lineage>
</organism>
<dbReference type="Proteomes" id="UP000767238">
    <property type="component" value="Unassembled WGS sequence"/>
</dbReference>
<comment type="caution">
    <text evidence="1">The sequence shown here is derived from an EMBL/GenBank/DDBJ whole genome shotgun (WGS) entry which is preliminary data.</text>
</comment>
<proteinExistence type="predicted"/>
<dbReference type="AlphaFoldDB" id="A0A9P8GLU1"/>
<sequence length="407" mass="45948">MNPRTSFSSLPPEIVTKICRDSGLRRKDLVALRLTSKSQGIHLSASKALATLCFKNINLVYTRYSLQAFADICKHPVYGPAVRTVSLSYARFVPDSFEEESKDLLNHIERDEWSQGRHKYLENIRLLVNRCDEEEDLKRSGDGKDLLATAFAALSQWQHPLEIAASSTEFGAIGRSQIYSPYELSIYAHWECDILGTVGLLCDAAVRASCAVQALEIEGVVWDNLVDSSSDSLSSLAQLSELKLDIWPGGDVDILQVAGLDGMASKLLENAVHLKTLYLRSDHIDDNTKFVRKICSRMSKMNLETITLVWIDLDEFKPFKNQIESLRYLELLHCKIDGSLKNVLLSIQKNFPRLEYLRLSGISRAWTSKEIELKGVQGVSEGIDKLMQSRQNRYNDPEAEVWDSDED</sequence>
<accession>A0A9P8GLU1</accession>
<feature type="non-terminal residue" evidence="1">
    <location>
        <position position="407"/>
    </location>
</feature>
<dbReference type="OrthoDB" id="3932061at2759"/>
<evidence type="ECO:0000313" key="1">
    <source>
        <dbReference type="EMBL" id="KAH0227463.1"/>
    </source>
</evidence>
<gene>
    <name evidence="1" type="ORF">KCV03_g2227</name>
</gene>
<name>A0A9P8GLU1_AURME</name>
<dbReference type="Gene3D" id="3.80.10.10">
    <property type="entry name" value="Ribonuclease Inhibitor"/>
    <property type="match status" value="1"/>
</dbReference>
<evidence type="ECO:0000313" key="2">
    <source>
        <dbReference type="Proteomes" id="UP000767238"/>
    </source>
</evidence>
<dbReference type="InterPro" id="IPR032675">
    <property type="entry name" value="LRR_dom_sf"/>
</dbReference>
<dbReference type="SUPFAM" id="SSF52047">
    <property type="entry name" value="RNI-like"/>
    <property type="match status" value="1"/>
</dbReference>
<dbReference type="EMBL" id="JAHFYH010000010">
    <property type="protein sequence ID" value="KAH0227463.1"/>
    <property type="molecule type" value="Genomic_DNA"/>
</dbReference>
<reference evidence="1" key="2">
    <citation type="submission" date="2021-08" db="EMBL/GenBank/DDBJ databases">
        <authorList>
            <person name="Gostincar C."/>
            <person name="Sun X."/>
            <person name="Song Z."/>
            <person name="Gunde-Cimerman N."/>
        </authorList>
    </citation>
    <scope>NUCLEOTIDE SEQUENCE</scope>
    <source>
        <strain evidence="1">EXF-8016</strain>
    </source>
</reference>
<protein>
    <submittedName>
        <fullName evidence="1">Uncharacterized protein</fullName>
    </submittedName>
</protein>
<reference evidence="1" key="1">
    <citation type="journal article" date="2021" name="J Fungi (Basel)">
        <title>Virulence traits and population genomics of the black yeast Aureobasidium melanogenum.</title>
        <authorList>
            <person name="Cernosa A."/>
            <person name="Sun X."/>
            <person name="Gostincar C."/>
            <person name="Fang C."/>
            <person name="Gunde-Cimerman N."/>
            <person name="Song Z."/>
        </authorList>
    </citation>
    <scope>NUCLEOTIDE SEQUENCE</scope>
    <source>
        <strain evidence="1">EXF-8016</strain>
    </source>
</reference>